<dbReference type="InterPro" id="IPR023796">
    <property type="entry name" value="Serpin_dom"/>
</dbReference>
<dbReference type="Gene3D" id="2.30.39.10">
    <property type="entry name" value="Alpha-1-antitrypsin, domain 1"/>
    <property type="match status" value="1"/>
</dbReference>
<dbReference type="InterPro" id="IPR042185">
    <property type="entry name" value="Serpin_sf_2"/>
</dbReference>
<dbReference type="Proteomes" id="UP000299102">
    <property type="component" value="Unassembled WGS sequence"/>
</dbReference>
<dbReference type="STRING" id="151549.A0A4C1V0P1"/>
<reference evidence="5 6" key="1">
    <citation type="journal article" date="2019" name="Commun. Biol.">
        <title>The bagworm genome reveals a unique fibroin gene that provides high tensile strength.</title>
        <authorList>
            <person name="Kono N."/>
            <person name="Nakamura H."/>
            <person name="Ohtoshi R."/>
            <person name="Tomita M."/>
            <person name="Numata K."/>
            <person name="Arakawa K."/>
        </authorList>
    </citation>
    <scope>NUCLEOTIDE SEQUENCE [LARGE SCALE GENOMIC DNA]</scope>
</reference>
<dbReference type="Pfam" id="PF00079">
    <property type="entry name" value="Serpin"/>
    <property type="match status" value="1"/>
</dbReference>
<dbReference type="AlphaFoldDB" id="A0A4C1V0P1"/>
<keyword evidence="1" id="KW-0646">Protease inhibitor</keyword>
<evidence type="ECO:0000256" key="2">
    <source>
        <dbReference type="ARBA" id="ARBA00022900"/>
    </source>
</evidence>
<proteinExistence type="inferred from homology"/>
<protein>
    <submittedName>
        <fullName evidence="5">Serine protease inhibitor 77Ba</fullName>
    </submittedName>
</protein>
<dbReference type="InterPro" id="IPR000215">
    <property type="entry name" value="Serpin_fam"/>
</dbReference>
<keyword evidence="2" id="KW-0722">Serine protease inhibitor</keyword>
<dbReference type="InterPro" id="IPR036186">
    <property type="entry name" value="Serpin_sf"/>
</dbReference>
<feature type="domain" description="Serpin" evidence="4">
    <location>
        <begin position="1"/>
        <end position="354"/>
    </location>
</feature>
<comment type="caution">
    <text evidence="5">The sequence shown here is derived from an EMBL/GenBank/DDBJ whole genome shotgun (WGS) entry which is preliminary data.</text>
</comment>
<evidence type="ECO:0000256" key="1">
    <source>
        <dbReference type="ARBA" id="ARBA00022690"/>
    </source>
</evidence>
<evidence type="ECO:0000313" key="5">
    <source>
        <dbReference type="EMBL" id="GBP32311.1"/>
    </source>
</evidence>
<dbReference type="GO" id="GO:0005615">
    <property type="term" value="C:extracellular space"/>
    <property type="evidence" value="ECO:0007669"/>
    <property type="project" value="InterPro"/>
</dbReference>
<keyword evidence="6" id="KW-1185">Reference proteome</keyword>
<name>A0A4C1V0P1_EUMVA</name>
<dbReference type="OrthoDB" id="671595at2759"/>
<gene>
    <name evidence="5" type="primary">Spn77Ba</name>
    <name evidence="5" type="ORF">EVAR_86144_1</name>
</gene>
<evidence type="ECO:0000313" key="6">
    <source>
        <dbReference type="Proteomes" id="UP000299102"/>
    </source>
</evidence>
<dbReference type="PANTHER" id="PTHR11461:SF367">
    <property type="entry name" value="GH21475P-RELATED"/>
    <property type="match status" value="1"/>
</dbReference>
<accession>A0A4C1V0P1</accession>
<dbReference type="SMART" id="SM00093">
    <property type="entry name" value="SERPIN"/>
    <property type="match status" value="1"/>
</dbReference>
<dbReference type="PANTHER" id="PTHR11461">
    <property type="entry name" value="SERINE PROTEASE INHIBITOR, SERPIN"/>
    <property type="match status" value="1"/>
</dbReference>
<dbReference type="GO" id="GO:0004867">
    <property type="term" value="F:serine-type endopeptidase inhibitor activity"/>
    <property type="evidence" value="ECO:0007669"/>
    <property type="project" value="UniProtKB-KW"/>
</dbReference>
<evidence type="ECO:0000256" key="3">
    <source>
        <dbReference type="RuleBase" id="RU000411"/>
    </source>
</evidence>
<sequence>MRLLDRMSLATDQHFVFAPLSTWMQLTTLLEGARGTTLQEMKKVTHMFRSKCNRRNQRKIMNELKQDIYPQMNMSSAIVLDSAYDIKHNYLDEVKYGGVRIFVVDFDEPQKAAARINEYLFDSSSMEEMMFPQDFQHTTVLTADAGYFMSEWKTPFQTIQTEVSPFYDEKNFEIGKVNLMRQTGVFSMTTIPTIKATVLELKCSDRISMLLFLPVEGASIYQVYESLMNIRLQSIIMRLERDRRKDVDVYLPRFEIVTDVDNLPELLYDMGVKKMFYPRTADFHGMSDYKLFVSMVQQKSRIEVTEGGVVANFVPQMLISGQNYKTFKANRPFAFMVVDRTTELILFAGMYSQPSLY</sequence>
<organism evidence="5 6">
    <name type="scientific">Eumeta variegata</name>
    <name type="common">Bagworm moth</name>
    <name type="synonym">Eumeta japonica</name>
    <dbReference type="NCBI Taxonomy" id="151549"/>
    <lineage>
        <taxon>Eukaryota</taxon>
        <taxon>Metazoa</taxon>
        <taxon>Ecdysozoa</taxon>
        <taxon>Arthropoda</taxon>
        <taxon>Hexapoda</taxon>
        <taxon>Insecta</taxon>
        <taxon>Pterygota</taxon>
        <taxon>Neoptera</taxon>
        <taxon>Endopterygota</taxon>
        <taxon>Lepidoptera</taxon>
        <taxon>Glossata</taxon>
        <taxon>Ditrysia</taxon>
        <taxon>Tineoidea</taxon>
        <taxon>Psychidae</taxon>
        <taxon>Oiketicinae</taxon>
        <taxon>Eumeta</taxon>
    </lineage>
</organism>
<dbReference type="EMBL" id="BGZK01000257">
    <property type="protein sequence ID" value="GBP32311.1"/>
    <property type="molecule type" value="Genomic_DNA"/>
</dbReference>
<dbReference type="Gene3D" id="3.30.497.10">
    <property type="entry name" value="Antithrombin, subunit I, domain 2"/>
    <property type="match status" value="1"/>
</dbReference>
<evidence type="ECO:0000259" key="4">
    <source>
        <dbReference type="SMART" id="SM00093"/>
    </source>
</evidence>
<dbReference type="SUPFAM" id="SSF56574">
    <property type="entry name" value="Serpins"/>
    <property type="match status" value="1"/>
</dbReference>
<dbReference type="InterPro" id="IPR042178">
    <property type="entry name" value="Serpin_sf_1"/>
</dbReference>
<comment type="similarity">
    <text evidence="3">Belongs to the serpin family.</text>
</comment>